<accession>A0A8S3A581</accession>
<evidence type="ECO:0000313" key="1">
    <source>
        <dbReference type="EMBL" id="CAF4688397.1"/>
    </source>
</evidence>
<protein>
    <submittedName>
        <fullName evidence="1">Uncharacterized protein</fullName>
    </submittedName>
</protein>
<dbReference type="EMBL" id="CAJOBJ010123637">
    <property type="protein sequence ID" value="CAF4688397.1"/>
    <property type="molecule type" value="Genomic_DNA"/>
</dbReference>
<sequence>MSTKTADGLFSRLAADPLMVAPATVVPTADPIR</sequence>
<dbReference type="Proteomes" id="UP000681720">
    <property type="component" value="Unassembled WGS sequence"/>
</dbReference>
<dbReference type="AlphaFoldDB" id="A0A8S3A581"/>
<evidence type="ECO:0000313" key="2">
    <source>
        <dbReference type="Proteomes" id="UP000681720"/>
    </source>
</evidence>
<gene>
    <name evidence="1" type="ORF">GIL414_LOCUS42570</name>
</gene>
<comment type="caution">
    <text evidence="1">The sequence shown here is derived from an EMBL/GenBank/DDBJ whole genome shotgun (WGS) entry which is preliminary data.</text>
</comment>
<feature type="non-terminal residue" evidence="1">
    <location>
        <position position="33"/>
    </location>
</feature>
<reference evidence="1" key="1">
    <citation type="submission" date="2021-02" db="EMBL/GenBank/DDBJ databases">
        <authorList>
            <person name="Nowell W R."/>
        </authorList>
    </citation>
    <scope>NUCLEOTIDE SEQUENCE</scope>
</reference>
<proteinExistence type="predicted"/>
<organism evidence="1 2">
    <name type="scientific">Rotaria magnacalcarata</name>
    <dbReference type="NCBI Taxonomy" id="392030"/>
    <lineage>
        <taxon>Eukaryota</taxon>
        <taxon>Metazoa</taxon>
        <taxon>Spiralia</taxon>
        <taxon>Gnathifera</taxon>
        <taxon>Rotifera</taxon>
        <taxon>Eurotatoria</taxon>
        <taxon>Bdelloidea</taxon>
        <taxon>Philodinida</taxon>
        <taxon>Philodinidae</taxon>
        <taxon>Rotaria</taxon>
    </lineage>
</organism>
<name>A0A8S3A581_9BILA</name>